<evidence type="ECO:0000313" key="2">
    <source>
        <dbReference type="Proteomes" id="UP000266861"/>
    </source>
</evidence>
<name>A0A397JMS4_9GLOM</name>
<keyword evidence="2" id="KW-1185">Reference proteome</keyword>
<reference evidence="1 2" key="1">
    <citation type="submission" date="2018-08" db="EMBL/GenBank/DDBJ databases">
        <title>Genome and evolution of the arbuscular mycorrhizal fungus Diversispora epigaea (formerly Glomus versiforme) and its bacterial endosymbionts.</title>
        <authorList>
            <person name="Sun X."/>
            <person name="Fei Z."/>
            <person name="Harrison M."/>
        </authorList>
    </citation>
    <scope>NUCLEOTIDE SEQUENCE [LARGE SCALE GENOMIC DNA]</scope>
    <source>
        <strain evidence="1 2">IT104</strain>
    </source>
</reference>
<comment type="caution">
    <text evidence="1">The sequence shown here is derived from an EMBL/GenBank/DDBJ whole genome shotgun (WGS) entry which is preliminary data.</text>
</comment>
<proteinExistence type="predicted"/>
<accession>A0A397JMS4</accession>
<dbReference type="Proteomes" id="UP000266861">
    <property type="component" value="Unassembled WGS sequence"/>
</dbReference>
<organism evidence="1 2">
    <name type="scientific">Diversispora epigaea</name>
    <dbReference type="NCBI Taxonomy" id="1348612"/>
    <lineage>
        <taxon>Eukaryota</taxon>
        <taxon>Fungi</taxon>
        <taxon>Fungi incertae sedis</taxon>
        <taxon>Mucoromycota</taxon>
        <taxon>Glomeromycotina</taxon>
        <taxon>Glomeromycetes</taxon>
        <taxon>Diversisporales</taxon>
        <taxon>Diversisporaceae</taxon>
        <taxon>Diversispora</taxon>
    </lineage>
</organism>
<dbReference type="AlphaFoldDB" id="A0A397JMS4"/>
<protein>
    <submittedName>
        <fullName evidence="1">Uncharacterized protein</fullName>
    </submittedName>
</protein>
<sequence>MRFDDMDLEQYNSVLDMHAFIFDNNGNDEDNDDSSNGHERNKCLIYISVAQLVVLSYSMDLYFGNSVSSFQILR</sequence>
<dbReference type="EMBL" id="PQFF01000011">
    <property type="protein sequence ID" value="RHZ89645.1"/>
    <property type="molecule type" value="Genomic_DNA"/>
</dbReference>
<gene>
    <name evidence="1" type="ORF">Glove_13g101</name>
</gene>
<evidence type="ECO:0000313" key="1">
    <source>
        <dbReference type="EMBL" id="RHZ89645.1"/>
    </source>
</evidence>